<reference evidence="4 5" key="1">
    <citation type="submission" date="2017-01" db="EMBL/GenBank/DDBJ databases">
        <authorList>
            <person name="Wolfgang W.J."/>
            <person name="Cole J."/>
            <person name="Wroblewski D."/>
            <person name="Mcginnis J."/>
            <person name="Musser K.A."/>
        </authorList>
    </citation>
    <scope>NUCLEOTIDE SEQUENCE [LARGE SCALE GENOMIC DNA]</scope>
    <source>
        <strain evidence="4 5">93087</strain>
    </source>
</reference>
<dbReference type="InterPro" id="IPR018511">
    <property type="entry name" value="Hemolysin-typ_Ca-bd_CS"/>
</dbReference>
<evidence type="ECO:0000256" key="3">
    <source>
        <dbReference type="SAM" id="MobiDB-lite"/>
    </source>
</evidence>
<evidence type="ECO:0000313" key="5">
    <source>
        <dbReference type="Proteomes" id="UP000193346"/>
    </source>
</evidence>
<dbReference type="SUPFAM" id="SSF55486">
    <property type="entry name" value="Metalloproteases ('zincins'), catalytic domain"/>
    <property type="match status" value="1"/>
</dbReference>
<sequence>MENDLWVYLDGVQDDTPDLVLKDYRINYPIENSRYLQDAGATFATAADEASHAQIAVAVAEEVGIAGWTTGSQLWAAAALAAGAAVVGIAAAGGNSDNHNDQQPKDKTEPKPPKQQEERPSEKDKDQAADSESQDKTEPKPPKQQEERPSEKDKDQAADSESQDKTEPTPPKQQEEQPSEKDKNQAADSDAQDKTESTPPKQQEERPSEKDKDQAADSESQDKTEPTPPKQQEERPSEKDKNQAADSDAQDKTESTPPKQQEERPSEKDKDQAADSDSQDKTEPTPPKQQEEQQPEKDKDQVADPDTQDKTEQNPPPKPEIILNPVSENNVINSESVKAEQGLVLSGRLNVDPALVSPSVSVAVGGRVYAAEISGDTWKVKLDNGVLADIQGEQKISISVTAQDADGNPHTATVEQTYTIDTQIATPVIDIHKVAQDDIINLVESQAASITVTGTVENAQNGDEIILKVGEALYRGIVTDGTFSVPVHTRTLVNHGKISAELTTRDAALNSATGTAERSYRVDTEYAPTISLNNIAGDNILNIEESKGKVTVSGQVSDVADGESVVVSCGCESCGNVKWVDILAKVRNGAFSVDFSGETLKKEGYNLIKASVSSQDDAGNTATVQTTRQYLTDLDAPDVKLSIEPIAGDDVLGKAERAHARQTVSGSFTGLKEGERIEELTVQVNGETYAAQVSGERYTAEVPTSVLVAGQEVRVSARVTDAAGNEAVAKANREYTVDALQPAIYLDPIAEDNYVNKAEFDTGTITLSGWVENLPDGVSVTLAARGNNVQATVSDGRFSATVPVSFLGLRNNATEAGYILSAYVDESEKNPFLVANQPYTIDLLNNTGITIDGITGDNVLDAEEMSQPTVTIRGRVTDGKVGSIVTVDVAKVTYTATVQEGGEYSIEAEIDRIFPQKDDGKYALKVSVDRVDQAGNRGDGKATASRIFIVDKTPPQGEIVFDKIGGDNVLNQSEIGQATITLSGKVNRLGEGDEIRSITVNVGGKQYPASITGAGFSVQVPAEILAANTSVSAQGMIRDAAGRSTSVAESTQTYELKTTLPTVSVTVESINGNQPVNAAQLPEQVSLTGRLVLGDTVAPETVKVTVEIDGKVYQARVSGNDWNLEVPATVLAHSEGRLNVNVQVDVADRYGNTASSSATKTFDVDTHLPEPTIMLNAIAENDALDIATQGDITLSGQVGGEFKAGDTVTLTVNNKQQQVSVNSQGAFSVAVAAAELTAAPVPVIRAAVTTSDNAGNTGSAHTARGYSVKKGDIQIQLDTITGDDLINVTEAGKDITISGKVSGAQAAQGQTVTLTVGKETLQAQVGEDLTFRTTVQGSKLLDNQGYTVFAAISGNGSGSASAARSYAVDGAAAAKIDITQVDNDFNLQVHQTEANTRLRGVIELAGDFAQGMNKERMRQITVDIGGKSYKAGVKRDLSFFLDIPTDELKSLNGEKLSFTVEADPRLYKVAKWADGSYRVQYINKNAPVQIKDITFDSPYIQKDSDGHHTVTGVGERTVNISGTVGGTAKAGDEISIDVGGKIYKTAVADNLTFKAQVAADDLAANGAHKVKASLHTADLSGKAVTVSDVENYASLKQVSDTFVNAHQPMQKAKVNSDHTSDGYNFPYFIEKIGSLYGRSYNIPFGGSSDKPAVIKYHFMTLDEIAALPVGFNHYIDRSTMTTYSSELQGIIRNAYKEISTVANIEFVEVGSRAEANTNFFMGNLKNGFESASAIAYSGGLIAWNSRHNYKGWGNEFLNYTALHEITHTFGMGHTSVGFTGDYAGEENIEFSNMSYKAYKNDNLFLDRGHLRPYDLAYMQYAYGVNRHTRTGNDIYTFKNYNMYSRDADRYIWDAGGVDTFDASEEKQGVNVNLTPGSWIYVGDTREKTFAVKSSQTYDMHEYFGFDKKQALYGFSGIKGSLDTYTEGQAFIGFGTQIENLIGSAHNDTLTGNKADNNIYGGAGADIINGGEGNDYLDGGAGADQLNGGTGNDTYVVDDTGDVVTEHANEGDADHVLSSLESYTLGNHLEHLTLIGTTAVTGQGNDADNTLTGNGLNNTLNGMTGNDRIIGGAGSDTLTGGDGRDTFVFDTALDGSVDTITDFTAGQDIIELKATIFDSLSTNTMDEWDQYVKYHKDTGYITYDKDGKGNADAIHFATLDKDLVIDHTSFQVV</sequence>
<dbReference type="InterPro" id="IPR013783">
    <property type="entry name" value="Ig-like_fold"/>
</dbReference>
<organism evidence="4 5">
    <name type="scientific">Neisseria dumasiana</name>
    <dbReference type="NCBI Taxonomy" id="1931275"/>
    <lineage>
        <taxon>Bacteria</taxon>
        <taxon>Pseudomonadati</taxon>
        <taxon>Pseudomonadota</taxon>
        <taxon>Betaproteobacteria</taxon>
        <taxon>Neisseriales</taxon>
        <taxon>Neisseriaceae</taxon>
        <taxon>Neisseria</taxon>
    </lineage>
</organism>
<feature type="region of interest" description="Disordered" evidence="3">
    <location>
        <begin position="93"/>
        <end position="323"/>
    </location>
</feature>
<comment type="subcellular location">
    <subcellularLocation>
        <location evidence="1">Secreted</location>
    </subcellularLocation>
</comment>
<protein>
    <recommendedName>
        <fullName evidence="6">Ig-like domain-containing protein</fullName>
    </recommendedName>
</protein>
<dbReference type="PANTHER" id="PTHR38340">
    <property type="entry name" value="S-LAYER PROTEIN"/>
    <property type="match status" value="1"/>
</dbReference>
<dbReference type="NCBIfam" id="NF012196">
    <property type="entry name" value="Ig_like_ice"/>
    <property type="match status" value="8"/>
</dbReference>
<dbReference type="InterPro" id="IPR024079">
    <property type="entry name" value="MetalloPept_cat_dom_sf"/>
</dbReference>
<evidence type="ECO:0000256" key="1">
    <source>
        <dbReference type="ARBA" id="ARBA00004613"/>
    </source>
</evidence>
<dbReference type="SUPFAM" id="SSF51120">
    <property type="entry name" value="beta-Roll"/>
    <property type="match status" value="2"/>
</dbReference>
<dbReference type="InterPro" id="IPR011049">
    <property type="entry name" value="Serralysin-like_metalloprot_C"/>
</dbReference>
<dbReference type="Gene3D" id="2.150.10.10">
    <property type="entry name" value="Serralysin-like metalloprotease, C-terminal"/>
    <property type="match status" value="2"/>
</dbReference>
<dbReference type="NCBIfam" id="NF033510">
    <property type="entry name" value="Ca_tandemer"/>
    <property type="match status" value="10"/>
</dbReference>
<dbReference type="Gene3D" id="3.40.390.10">
    <property type="entry name" value="Collagenase (Catalytic Domain)"/>
    <property type="match status" value="1"/>
</dbReference>
<evidence type="ECO:0000256" key="2">
    <source>
        <dbReference type="ARBA" id="ARBA00022525"/>
    </source>
</evidence>
<dbReference type="PROSITE" id="PS00330">
    <property type="entry name" value="HEMOLYSIN_CALCIUM"/>
    <property type="match status" value="3"/>
</dbReference>
<keyword evidence="2" id="KW-0964">Secreted</keyword>
<name>A0ABX3WKE2_9NEIS</name>
<dbReference type="Gene3D" id="2.60.40.10">
    <property type="entry name" value="Immunoglobulins"/>
    <property type="match status" value="11"/>
</dbReference>
<proteinExistence type="predicted"/>
<dbReference type="InterPro" id="IPR050557">
    <property type="entry name" value="RTX_toxin/Mannuronan_C5-epim"/>
</dbReference>
<feature type="compositionally biased region" description="Basic and acidic residues" evidence="3">
    <location>
        <begin position="98"/>
        <end position="312"/>
    </location>
</feature>
<dbReference type="Pfam" id="PF00353">
    <property type="entry name" value="HemolysinCabind"/>
    <property type="match status" value="2"/>
</dbReference>
<comment type="caution">
    <text evidence="4">The sequence shown here is derived from an EMBL/GenBank/DDBJ whole genome shotgun (WGS) entry which is preliminary data.</text>
</comment>
<dbReference type="EMBL" id="MTAC01000017">
    <property type="protein sequence ID" value="OSI34170.1"/>
    <property type="molecule type" value="Genomic_DNA"/>
</dbReference>
<gene>
    <name evidence="4" type="ORF">BV913_07595</name>
</gene>
<evidence type="ECO:0000313" key="4">
    <source>
        <dbReference type="EMBL" id="OSI34170.1"/>
    </source>
</evidence>
<dbReference type="Proteomes" id="UP000193346">
    <property type="component" value="Unassembled WGS sequence"/>
</dbReference>
<dbReference type="PRINTS" id="PR00313">
    <property type="entry name" value="CABNDNGRPT"/>
</dbReference>
<keyword evidence="5" id="KW-1185">Reference proteome</keyword>
<evidence type="ECO:0008006" key="6">
    <source>
        <dbReference type="Google" id="ProtNLM"/>
    </source>
</evidence>
<dbReference type="InterPro" id="IPR001343">
    <property type="entry name" value="Hemolysn_Ca-bd"/>
</dbReference>
<accession>A0ABX3WKE2</accession>
<dbReference type="InterPro" id="IPR049826">
    <property type="entry name" value="Ig-like_ice"/>
</dbReference>
<dbReference type="PANTHER" id="PTHR38340:SF1">
    <property type="entry name" value="S-LAYER PROTEIN"/>
    <property type="match status" value="1"/>
</dbReference>